<feature type="transmembrane region" description="Helical" evidence="1">
    <location>
        <begin position="200"/>
        <end position="220"/>
    </location>
</feature>
<comment type="caution">
    <text evidence="2">The sequence shown here is derived from an EMBL/GenBank/DDBJ whole genome shotgun (WGS) entry which is preliminary data.</text>
</comment>
<feature type="transmembrane region" description="Helical" evidence="1">
    <location>
        <begin position="227"/>
        <end position="245"/>
    </location>
</feature>
<feature type="transmembrane region" description="Helical" evidence="1">
    <location>
        <begin position="26"/>
        <end position="42"/>
    </location>
</feature>
<feature type="transmembrane region" description="Helical" evidence="1">
    <location>
        <begin position="280"/>
        <end position="305"/>
    </location>
</feature>
<gene>
    <name evidence="2" type="ORF">ACFO3L_09045</name>
</gene>
<dbReference type="Proteomes" id="UP001596026">
    <property type="component" value="Unassembled WGS sequence"/>
</dbReference>
<protein>
    <submittedName>
        <fullName evidence="2">DUF2142 domain-containing protein</fullName>
    </submittedName>
</protein>
<reference evidence="3" key="1">
    <citation type="journal article" date="2019" name="Int. J. Syst. Evol. Microbiol.">
        <title>The Global Catalogue of Microorganisms (GCM) 10K type strain sequencing project: providing services to taxonomists for standard genome sequencing and annotation.</title>
        <authorList>
            <consortium name="The Broad Institute Genomics Platform"/>
            <consortium name="The Broad Institute Genome Sequencing Center for Infectious Disease"/>
            <person name="Wu L."/>
            <person name="Ma J."/>
        </authorList>
    </citation>
    <scope>NUCLEOTIDE SEQUENCE [LARGE SCALE GENOMIC DNA]</scope>
    <source>
        <strain evidence="3">CGMCC 1.19061</strain>
    </source>
</reference>
<keyword evidence="1" id="KW-1133">Transmembrane helix</keyword>
<dbReference type="EMBL" id="JBHSGT010000056">
    <property type="protein sequence ID" value="MFC4710745.1"/>
    <property type="molecule type" value="Genomic_DNA"/>
</dbReference>
<dbReference type="RefSeq" id="WP_379966287.1">
    <property type="nucleotide sequence ID" value="NZ_JBHSGT010000056.1"/>
</dbReference>
<feature type="transmembrane region" description="Helical" evidence="1">
    <location>
        <begin position="317"/>
        <end position="335"/>
    </location>
</feature>
<keyword evidence="3" id="KW-1185">Reference proteome</keyword>
<evidence type="ECO:0000313" key="3">
    <source>
        <dbReference type="Proteomes" id="UP001596026"/>
    </source>
</evidence>
<keyword evidence="1" id="KW-0812">Transmembrane</keyword>
<name>A0ABV9M6G9_9ENTE</name>
<dbReference type="InterPro" id="IPR018674">
    <property type="entry name" value="DUF2142_membrane"/>
</dbReference>
<feature type="transmembrane region" description="Helical" evidence="1">
    <location>
        <begin position="48"/>
        <end position="67"/>
    </location>
</feature>
<evidence type="ECO:0000256" key="1">
    <source>
        <dbReference type="SAM" id="Phobius"/>
    </source>
</evidence>
<organism evidence="2 3">
    <name type="scientific">Enterococcus eurekensis</name>
    <dbReference type="NCBI Taxonomy" id="1159753"/>
    <lineage>
        <taxon>Bacteria</taxon>
        <taxon>Bacillati</taxon>
        <taxon>Bacillota</taxon>
        <taxon>Bacilli</taxon>
        <taxon>Lactobacillales</taxon>
        <taxon>Enterococcaceae</taxon>
        <taxon>Enterococcus</taxon>
    </lineage>
</organism>
<feature type="transmembrane region" description="Helical" evidence="1">
    <location>
        <begin position="396"/>
        <end position="414"/>
    </location>
</feature>
<feature type="transmembrane region" description="Helical" evidence="1">
    <location>
        <begin position="426"/>
        <end position="447"/>
    </location>
</feature>
<evidence type="ECO:0000313" key="2">
    <source>
        <dbReference type="EMBL" id="MFC4710745.1"/>
    </source>
</evidence>
<proteinExistence type="predicted"/>
<feature type="transmembrane region" description="Helical" evidence="1">
    <location>
        <begin position="74"/>
        <end position="93"/>
    </location>
</feature>
<sequence length="518" mass="59253">MSNDFNRLVFQQHISTFFASIWEKRWFIFSALVVSIIGGGVSTEGASFYWRFIILIFVISGISILFIHSKVATACFVIIMTFGTFFVIFSPVFDSLDEPAHYGRAQHVSEGNLFLKNDPKELAFSKDYQYLVEMTGYNGINRLNPKKNFFHSDLFSKTHIKEKQVETKIKATRTYGTLVYIPSALGLKIGEIISGGNLGVMFYLGRFFNLLMYALMAFFAIRLAGRFNLLVGFFAIQHFPVYISASFNQDAFFYGLSLLILAKFISIFDSEKKISYKDVIQMTIFCGLMAFTKLPSIALIGLMIFIPRDRYSDKKVYYSNFLAILSVLIVSLIWLKYYSTMEATDLPKSVNQTEQLNYIIENPRAFITALANGVLSTPLKLKQYFTFGWSYHYSEYAYILSLPVIGAMLLMYPMQLKNKVNAWFKFALAGVMLAIIIVTNIILYLTFTGVGENVIKGVQGRYFYGILVLLPFLTNISDKIFIKDSFEIINRQAFKKIILVLSILFLTWMATMRIGAYY</sequence>
<accession>A0ABV9M6G9</accession>
<feature type="transmembrane region" description="Helical" evidence="1">
    <location>
        <begin position="459"/>
        <end position="476"/>
    </location>
</feature>
<feature type="transmembrane region" description="Helical" evidence="1">
    <location>
        <begin position="251"/>
        <end position="268"/>
    </location>
</feature>
<dbReference type="Pfam" id="PF09913">
    <property type="entry name" value="DUF2142"/>
    <property type="match status" value="1"/>
</dbReference>
<keyword evidence="1" id="KW-0472">Membrane</keyword>
<feature type="transmembrane region" description="Helical" evidence="1">
    <location>
        <begin position="497"/>
        <end position="516"/>
    </location>
</feature>